<dbReference type="GeneID" id="63772133"/>
<proteinExistence type="predicted"/>
<feature type="chain" id="PRO_5013005613" description="Hydrophobic surface binding protein A-domain-containing protein" evidence="1">
    <location>
        <begin position="22"/>
        <end position="161"/>
    </location>
</feature>
<evidence type="ECO:0008006" key="4">
    <source>
        <dbReference type="Google" id="ProtNLM"/>
    </source>
</evidence>
<evidence type="ECO:0000313" key="3">
    <source>
        <dbReference type="Proteomes" id="UP000193689"/>
    </source>
</evidence>
<evidence type="ECO:0000256" key="1">
    <source>
        <dbReference type="SAM" id="SignalP"/>
    </source>
</evidence>
<keyword evidence="3" id="KW-1185">Reference proteome</keyword>
<evidence type="ECO:0000313" key="2">
    <source>
        <dbReference type="EMBL" id="ORY64819.1"/>
    </source>
</evidence>
<dbReference type="STRING" id="1141098.A0A1Y2E014"/>
<dbReference type="OrthoDB" id="3638982at2759"/>
<gene>
    <name evidence="2" type="ORF">BCR38DRAFT_342033</name>
</gene>
<protein>
    <recommendedName>
        <fullName evidence="4">Hydrophobic surface binding protein A-domain-containing protein</fullName>
    </recommendedName>
</protein>
<dbReference type="RefSeq" id="XP_040715972.1">
    <property type="nucleotide sequence ID" value="XM_040855921.1"/>
</dbReference>
<keyword evidence="1" id="KW-0732">Signal</keyword>
<feature type="signal peptide" evidence="1">
    <location>
        <begin position="1"/>
        <end position="21"/>
    </location>
</feature>
<name>A0A1Y2E014_9PEZI</name>
<dbReference type="EMBL" id="MCFJ01000006">
    <property type="protein sequence ID" value="ORY64819.1"/>
    <property type="molecule type" value="Genomic_DNA"/>
</dbReference>
<reference evidence="2 3" key="1">
    <citation type="submission" date="2016-07" db="EMBL/GenBank/DDBJ databases">
        <title>Pervasive Adenine N6-methylation of Active Genes in Fungi.</title>
        <authorList>
            <consortium name="DOE Joint Genome Institute"/>
            <person name="Mondo S.J."/>
            <person name="Dannebaum R.O."/>
            <person name="Kuo R.C."/>
            <person name="Labutti K."/>
            <person name="Haridas S."/>
            <person name="Kuo A."/>
            <person name="Salamov A."/>
            <person name="Ahrendt S.R."/>
            <person name="Lipzen A."/>
            <person name="Sullivan W."/>
            <person name="Andreopoulos W.B."/>
            <person name="Clum A."/>
            <person name="Lindquist E."/>
            <person name="Daum C."/>
            <person name="Ramamoorthy G.K."/>
            <person name="Gryganskyi A."/>
            <person name="Culley D."/>
            <person name="Magnuson J.K."/>
            <person name="James T.Y."/>
            <person name="O'Malley M.A."/>
            <person name="Stajich J.E."/>
            <person name="Spatafora J.W."/>
            <person name="Visel A."/>
            <person name="Grigoriev I.V."/>
        </authorList>
    </citation>
    <scope>NUCLEOTIDE SEQUENCE [LARGE SCALE GENOMIC DNA]</scope>
    <source>
        <strain evidence="2 3">CBS 129021</strain>
    </source>
</reference>
<comment type="caution">
    <text evidence="2">The sequence shown here is derived from an EMBL/GenBank/DDBJ whole genome shotgun (WGS) entry which is preliminary data.</text>
</comment>
<sequence length="161" mass="16879">MFSLSFYSLLALSAVVTIVLAQGQTPPAGSPACEAALILANGININIMDQKQEQQALAAVDTALKQTPVDMNQFNAAKATLLTFVNNGIAIREMNQQITPLGNAATGGLAKVANAQLEELGLTMSLTGNPQQDAPTVATLQKDFAGGVMQNMQNMMDVSEL</sequence>
<dbReference type="Proteomes" id="UP000193689">
    <property type="component" value="Unassembled WGS sequence"/>
</dbReference>
<organism evidence="2 3">
    <name type="scientific">Pseudomassariella vexata</name>
    <dbReference type="NCBI Taxonomy" id="1141098"/>
    <lineage>
        <taxon>Eukaryota</taxon>
        <taxon>Fungi</taxon>
        <taxon>Dikarya</taxon>
        <taxon>Ascomycota</taxon>
        <taxon>Pezizomycotina</taxon>
        <taxon>Sordariomycetes</taxon>
        <taxon>Xylariomycetidae</taxon>
        <taxon>Amphisphaeriales</taxon>
        <taxon>Pseudomassariaceae</taxon>
        <taxon>Pseudomassariella</taxon>
    </lineage>
</organism>
<dbReference type="AlphaFoldDB" id="A0A1Y2E014"/>
<accession>A0A1Y2E014</accession>
<dbReference type="InParanoid" id="A0A1Y2E014"/>